<gene>
    <name evidence="1" type="ORF">AUC70_03865</name>
</gene>
<evidence type="ECO:0000313" key="2">
    <source>
        <dbReference type="Proteomes" id="UP000094172"/>
    </source>
</evidence>
<accession>A0A1E3VN18</accession>
<dbReference type="Proteomes" id="UP000094172">
    <property type="component" value="Unassembled WGS sequence"/>
</dbReference>
<sequence length="250" mass="24562">MTARSVVKGGNSGIEANNFGTGATKITANGAVTGTAADGIHAENAGTATALTVTANSTVTGGQRGILARNYGSGATEITANGDVTGDFRAGIEVYNNTNATDLTVTASAKVAGGTFGIYAFNNGSGPVEITAKGNVTGTVEDGINAVSDGTPISVAVGPNSAVKSAGTDTDDFAVETAGGATTLTVSGILKGGAGGAVQFDQTNAFNDRLELRPGFGITTSGAAGARTWFSPVPARTRWPLPGRATAGSV</sequence>
<reference evidence="1 2" key="1">
    <citation type="journal article" date="2016" name="Environ. Microbiol.">
        <title>New Methyloceanibacter diversity from North Sea sediments includes methanotroph containing solely the soluble methane monooxygenase.</title>
        <authorList>
            <person name="Vekeman B."/>
            <person name="Kerckhof F.M."/>
            <person name="Cremers G."/>
            <person name="de Vos P."/>
            <person name="Vandamme P."/>
            <person name="Boon N."/>
            <person name="Op den Camp H.J."/>
            <person name="Heylen K."/>
        </authorList>
    </citation>
    <scope>NUCLEOTIDE SEQUENCE [LARGE SCALE GENOMIC DNA]</scope>
    <source>
        <strain evidence="1 2">R-67176</strain>
    </source>
</reference>
<dbReference type="EMBL" id="LPWE01000011">
    <property type="protein sequence ID" value="ODR94928.1"/>
    <property type="molecule type" value="Genomic_DNA"/>
</dbReference>
<proteinExistence type="predicted"/>
<dbReference type="STRING" id="1774970.AUC70_03865"/>
<protein>
    <submittedName>
        <fullName evidence="1">Uncharacterized protein</fullName>
    </submittedName>
</protein>
<dbReference type="RefSeq" id="WP_069444228.1">
    <property type="nucleotide sequence ID" value="NZ_LPWE01000011.1"/>
</dbReference>
<dbReference type="AlphaFoldDB" id="A0A1E3VN18"/>
<keyword evidence="2" id="KW-1185">Reference proteome</keyword>
<name>A0A1E3VN18_9HYPH</name>
<evidence type="ECO:0000313" key="1">
    <source>
        <dbReference type="EMBL" id="ODR94928.1"/>
    </source>
</evidence>
<organism evidence="1 2">
    <name type="scientific">Methyloceanibacter stevinii</name>
    <dbReference type="NCBI Taxonomy" id="1774970"/>
    <lineage>
        <taxon>Bacteria</taxon>
        <taxon>Pseudomonadati</taxon>
        <taxon>Pseudomonadota</taxon>
        <taxon>Alphaproteobacteria</taxon>
        <taxon>Hyphomicrobiales</taxon>
        <taxon>Hyphomicrobiaceae</taxon>
        <taxon>Methyloceanibacter</taxon>
    </lineage>
</organism>
<comment type="caution">
    <text evidence="1">The sequence shown here is derived from an EMBL/GenBank/DDBJ whole genome shotgun (WGS) entry which is preliminary data.</text>
</comment>